<evidence type="ECO:0000256" key="9">
    <source>
        <dbReference type="ARBA" id="ARBA00023224"/>
    </source>
</evidence>
<evidence type="ECO:0000256" key="7">
    <source>
        <dbReference type="ARBA" id="ARBA00023136"/>
    </source>
</evidence>
<dbReference type="SUPFAM" id="SSF81321">
    <property type="entry name" value="Family A G protein-coupled receptor-like"/>
    <property type="match status" value="1"/>
</dbReference>
<keyword evidence="11" id="KW-0716">Sensory transduction</keyword>
<keyword evidence="4 11" id="KW-0552">Olfaction</keyword>
<evidence type="ECO:0000256" key="2">
    <source>
        <dbReference type="ARBA" id="ARBA00022475"/>
    </source>
</evidence>
<keyword evidence="3 10" id="KW-0812">Transmembrane</keyword>
<dbReference type="PRINTS" id="PR00237">
    <property type="entry name" value="GPCRRHODOPSN"/>
</dbReference>
<feature type="transmembrane region" description="Helical" evidence="11">
    <location>
        <begin position="240"/>
        <end position="259"/>
    </location>
</feature>
<dbReference type="PANTHER" id="PTHR26452">
    <property type="entry name" value="OLFACTORY RECEPTOR"/>
    <property type="match status" value="1"/>
</dbReference>
<evidence type="ECO:0000259" key="12">
    <source>
        <dbReference type="PROSITE" id="PS50262"/>
    </source>
</evidence>
<evidence type="ECO:0000256" key="6">
    <source>
        <dbReference type="ARBA" id="ARBA00023040"/>
    </source>
</evidence>
<evidence type="ECO:0000256" key="1">
    <source>
        <dbReference type="ARBA" id="ARBA00004651"/>
    </source>
</evidence>
<keyword evidence="5 11" id="KW-1133">Transmembrane helix</keyword>
<dbReference type="PRINTS" id="PR00245">
    <property type="entry name" value="OLFACTORYR"/>
</dbReference>
<keyword evidence="9 10" id="KW-0807">Transducer</keyword>
<reference evidence="13" key="1">
    <citation type="submission" date="2025-08" db="UniProtKB">
        <authorList>
            <consortium name="Ensembl"/>
        </authorList>
    </citation>
    <scope>IDENTIFICATION</scope>
</reference>
<dbReference type="GO" id="GO:0004984">
    <property type="term" value="F:olfactory receptor activity"/>
    <property type="evidence" value="ECO:0007669"/>
    <property type="project" value="InterPro"/>
</dbReference>
<dbReference type="GO" id="GO:0004930">
    <property type="term" value="F:G protein-coupled receptor activity"/>
    <property type="evidence" value="ECO:0007669"/>
    <property type="project" value="UniProtKB-KW"/>
</dbReference>
<evidence type="ECO:0000256" key="8">
    <source>
        <dbReference type="ARBA" id="ARBA00023170"/>
    </source>
</evidence>
<dbReference type="InterPro" id="IPR000276">
    <property type="entry name" value="GPCR_Rhodpsn"/>
</dbReference>
<evidence type="ECO:0000256" key="3">
    <source>
        <dbReference type="ARBA" id="ARBA00022692"/>
    </source>
</evidence>
<dbReference type="PROSITE" id="PS00237">
    <property type="entry name" value="G_PROTEIN_RECEP_F1_1"/>
    <property type="match status" value="1"/>
</dbReference>
<dbReference type="GO" id="GO:0005886">
    <property type="term" value="C:plasma membrane"/>
    <property type="evidence" value="ECO:0007669"/>
    <property type="project" value="UniProtKB-SubCell"/>
</dbReference>
<dbReference type="Ensembl" id="ENSNNAT00000012619.1">
    <property type="protein sequence ID" value="ENSNNAP00000012062.1"/>
    <property type="gene ID" value="ENSNNAG00000008123.1"/>
</dbReference>
<evidence type="ECO:0000256" key="11">
    <source>
        <dbReference type="RuleBase" id="RU363047"/>
    </source>
</evidence>
<dbReference type="OMA" id="VIKNCSH"/>
<dbReference type="FunFam" id="1.20.1070.10:FF:000015">
    <property type="entry name" value="Olfactory receptor"/>
    <property type="match status" value="1"/>
</dbReference>
<evidence type="ECO:0000256" key="10">
    <source>
        <dbReference type="RuleBase" id="RU000688"/>
    </source>
</evidence>
<dbReference type="GeneTree" id="ENSGT01150000286988"/>
<dbReference type="Gene3D" id="1.20.1070.10">
    <property type="entry name" value="Rhodopsin 7-helix transmembrane proteins"/>
    <property type="match status" value="1"/>
</dbReference>
<dbReference type="InterPro" id="IPR000725">
    <property type="entry name" value="Olfact_rcpt"/>
</dbReference>
<dbReference type="Pfam" id="PF13853">
    <property type="entry name" value="7tm_4"/>
    <property type="match status" value="1"/>
</dbReference>
<name>A0A8C6XBQ9_NAJNA</name>
<keyword evidence="14" id="KW-1185">Reference proteome</keyword>
<feature type="transmembrane region" description="Helical" evidence="11">
    <location>
        <begin position="199"/>
        <end position="228"/>
    </location>
</feature>
<reference evidence="13" key="2">
    <citation type="submission" date="2025-09" db="UniProtKB">
        <authorList>
            <consortium name="Ensembl"/>
        </authorList>
    </citation>
    <scope>IDENTIFICATION</scope>
</reference>
<dbReference type="CDD" id="cd15229">
    <property type="entry name" value="7tmA_OR8S1-like"/>
    <property type="match status" value="1"/>
</dbReference>
<protein>
    <recommendedName>
        <fullName evidence="11">Olfactory receptor</fullName>
    </recommendedName>
</protein>
<keyword evidence="6 10" id="KW-0297">G-protein coupled receptor</keyword>
<organism evidence="13 14">
    <name type="scientific">Naja naja</name>
    <name type="common">Indian cobra</name>
    <dbReference type="NCBI Taxonomy" id="35670"/>
    <lineage>
        <taxon>Eukaryota</taxon>
        <taxon>Metazoa</taxon>
        <taxon>Chordata</taxon>
        <taxon>Craniata</taxon>
        <taxon>Vertebrata</taxon>
        <taxon>Euteleostomi</taxon>
        <taxon>Lepidosauria</taxon>
        <taxon>Squamata</taxon>
        <taxon>Bifurcata</taxon>
        <taxon>Unidentata</taxon>
        <taxon>Episquamata</taxon>
        <taxon>Toxicofera</taxon>
        <taxon>Serpentes</taxon>
        <taxon>Colubroidea</taxon>
        <taxon>Elapidae</taxon>
        <taxon>Elapinae</taxon>
        <taxon>Naja</taxon>
    </lineage>
</organism>
<evidence type="ECO:0000256" key="5">
    <source>
        <dbReference type="ARBA" id="ARBA00022989"/>
    </source>
</evidence>
<comment type="similarity">
    <text evidence="10">Belongs to the G-protein coupled receptor 1 family.</text>
</comment>
<dbReference type="Proteomes" id="UP000694559">
    <property type="component" value="Unplaced"/>
</dbReference>
<proteinExistence type="inferred from homology"/>
<feature type="transmembrane region" description="Helical" evidence="11">
    <location>
        <begin position="63"/>
        <end position="80"/>
    </location>
</feature>
<sequence>MEKQTENRNATVTYFILSGFSYNIPVQIFLFLVFSLVYAITLMGNIVIIMVIKNCSHLQNPMYFFLSHLSFLDICYSSVTVPKVLLNFFNGQTISYNKCITQMFFILLTGGAEVFILTAMAYDRYIAIHDPLHYIETMNVLFCKQLVGSAWATGLLYATVNTAPVLKLEFCGPNIIRHFSCEFPSLLSLSCTETTASKIMFYVTGGIVGMFTFSLTLVSYINIFITILKMNSAEARKKTFSTYSSHLIVVALFYVTGYFRYLRPNSISSVVMDELSSVQYSISTPMLNPIIYSLKTKEIREAIKQLLNIKQVNQ</sequence>
<feature type="domain" description="G-protein coupled receptors family 1 profile" evidence="12">
    <location>
        <begin position="44"/>
        <end position="292"/>
    </location>
</feature>
<dbReference type="InterPro" id="IPR017452">
    <property type="entry name" value="GPCR_Rhodpsn_7TM"/>
</dbReference>
<feature type="transmembrane region" description="Helical" evidence="11">
    <location>
        <begin position="28"/>
        <end position="51"/>
    </location>
</feature>
<accession>A0A8C6XBQ9</accession>
<dbReference type="OrthoDB" id="9020711at2759"/>
<dbReference type="PROSITE" id="PS50262">
    <property type="entry name" value="G_PROTEIN_RECEP_F1_2"/>
    <property type="match status" value="1"/>
</dbReference>
<evidence type="ECO:0000313" key="14">
    <source>
        <dbReference type="Proteomes" id="UP000694559"/>
    </source>
</evidence>
<comment type="subcellular location">
    <subcellularLocation>
        <location evidence="1 11">Cell membrane</location>
        <topology evidence="1 11">Multi-pass membrane protein</topology>
    </subcellularLocation>
</comment>
<evidence type="ECO:0000256" key="4">
    <source>
        <dbReference type="ARBA" id="ARBA00022725"/>
    </source>
</evidence>
<keyword evidence="7 11" id="KW-0472">Membrane</keyword>
<dbReference type="AlphaFoldDB" id="A0A8C6XBQ9"/>
<keyword evidence="2 11" id="KW-1003">Cell membrane</keyword>
<keyword evidence="8 10" id="KW-0675">Receptor</keyword>
<evidence type="ECO:0000313" key="13">
    <source>
        <dbReference type="Ensembl" id="ENSNNAP00000012062.1"/>
    </source>
</evidence>
<feature type="transmembrane region" description="Helical" evidence="11">
    <location>
        <begin position="100"/>
        <end position="120"/>
    </location>
</feature>
<dbReference type="InterPro" id="IPR050516">
    <property type="entry name" value="Olfactory_GPCR"/>
</dbReference>
<dbReference type="SMART" id="SM01381">
    <property type="entry name" value="7TM_GPCR_Srsx"/>
    <property type="match status" value="1"/>
</dbReference>